<dbReference type="GO" id="GO:0009099">
    <property type="term" value="P:L-valine biosynthetic process"/>
    <property type="evidence" value="ECO:0007669"/>
    <property type="project" value="TreeGrafter"/>
</dbReference>
<evidence type="ECO:0000313" key="13">
    <source>
        <dbReference type="Proteomes" id="UP000035681"/>
    </source>
</evidence>
<evidence type="ECO:0000256" key="5">
    <source>
        <dbReference type="ARBA" id="ARBA00022723"/>
    </source>
</evidence>
<dbReference type="InterPro" id="IPR011766">
    <property type="entry name" value="TPP_enzyme_TPP-bd"/>
</dbReference>
<dbReference type="InterPro" id="IPR012000">
    <property type="entry name" value="Thiamin_PyroP_enz_cen_dom"/>
</dbReference>
<dbReference type="CDD" id="cd02004">
    <property type="entry name" value="TPP_BZL_OCoD_HPCL"/>
    <property type="match status" value="1"/>
</dbReference>
<comment type="similarity">
    <text evidence="3">Belongs to the TPP enzyme family.</text>
</comment>
<protein>
    <recommendedName>
        <fullName evidence="4">2-hydroxyacyl-CoA lyase 2</fullName>
    </recommendedName>
    <alternativeName>
        <fullName evidence="7">IlvB-like protein</fullName>
    </alternativeName>
</protein>
<dbReference type="GO" id="GO:0000287">
    <property type="term" value="F:magnesium ion binding"/>
    <property type="evidence" value="ECO:0007669"/>
    <property type="project" value="InterPro"/>
</dbReference>
<evidence type="ECO:0000259" key="12">
    <source>
        <dbReference type="Pfam" id="PF02776"/>
    </source>
</evidence>
<dbReference type="GO" id="GO:0030976">
    <property type="term" value="F:thiamine pyrophosphate binding"/>
    <property type="evidence" value="ECO:0007669"/>
    <property type="project" value="InterPro"/>
</dbReference>
<keyword evidence="13" id="KW-1185">Reference proteome</keyword>
<dbReference type="PANTHER" id="PTHR18968:SF166">
    <property type="entry name" value="2-HYDROXYACYL-COA LYASE 2"/>
    <property type="match status" value="1"/>
</dbReference>
<dbReference type="InterPro" id="IPR029061">
    <property type="entry name" value="THDP-binding"/>
</dbReference>
<organism evidence="13 14">
    <name type="scientific">Strongyloides stercoralis</name>
    <name type="common">Threadworm</name>
    <dbReference type="NCBI Taxonomy" id="6248"/>
    <lineage>
        <taxon>Eukaryota</taxon>
        <taxon>Metazoa</taxon>
        <taxon>Ecdysozoa</taxon>
        <taxon>Nematoda</taxon>
        <taxon>Chromadorea</taxon>
        <taxon>Rhabditida</taxon>
        <taxon>Tylenchina</taxon>
        <taxon>Panagrolaimomorpha</taxon>
        <taxon>Strongyloidoidea</taxon>
        <taxon>Strongyloididae</taxon>
        <taxon>Strongyloides</taxon>
    </lineage>
</organism>
<dbReference type="PANTHER" id="PTHR18968">
    <property type="entry name" value="THIAMINE PYROPHOSPHATE ENZYMES"/>
    <property type="match status" value="1"/>
</dbReference>
<reference evidence="14" key="1">
    <citation type="submission" date="2024-02" db="UniProtKB">
        <authorList>
            <consortium name="WormBaseParasite"/>
        </authorList>
    </citation>
    <scope>IDENTIFICATION</scope>
</reference>
<dbReference type="InterPro" id="IPR006150">
    <property type="entry name" value="Cys_repeat_1"/>
</dbReference>
<dbReference type="PROSITE" id="PS00187">
    <property type="entry name" value="TPP_ENZYMES"/>
    <property type="match status" value="1"/>
</dbReference>
<dbReference type="GO" id="GO:0003984">
    <property type="term" value="F:acetolactate synthase activity"/>
    <property type="evidence" value="ECO:0007669"/>
    <property type="project" value="TreeGrafter"/>
</dbReference>
<evidence type="ECO:0000259" key="10">
    <source>
        <dbReference type="Pfam" id="PF00205"/>
    </source>
</evidence>
<dbReference type="InterPro" id="IPR045229">
    <property type="entry name" value="TPP_enz"/>
</dbReference>
<dbReference type="Gene3D" id="3.40.50.1220">
    <property type="entry name" value="TPP-binding domain"/>
    <property type="match status" value="1"/>
</dbReference>
<evidence type="ECO:0000256" key="2">
    <source>
        <dbReference type="ARBA" id="ARBA00001964"/>
    </source>
</evidence>
<dbReference type="WBParaSite" id="TCONS_00010821.p1">
    <property type="protein sequence ID" value="TCONS_00010821.p1"/>
    <property type="gene ID" value="XLOC_004502"/>
</dbReference>
<dbReference type="SMART" id="SM00289">
    <property type="entry name" value="WR1"/>
    <property type="match status" value="4"/>
</dbReference>
<sequence>ISSLYFTKVNTNGQESFLSIEYLHKKFIKTTITGNFFNFIYSNRMVKFLTTFIAIFSLVTITNTQSSTPVIGGACKLGTSDVQIGGKQTQFFLKCESNSDSGEGQGVWVVKSRSASSGTKASSTVVEESSSSKIETPKTMSKLAQPTICEQDSNSKPGGKCSAPVTCLQTYYPERNSFLQCDETTKIWIKKYCKNLMATFSFEHQACIGAERPGVSLTIYCTTNKKCKNKNDCEIDEFCSKLTKCCHKKKRYLINEDINLTKKLQDQKSNNTSIKNISTINGQRLIFSASTFKNPNIDLLKFEANDLTNNTNNFNNNNDKFERTTTSTNTYTPNNIINILSTSLPIHICPSKKRCSYPLNTCDHGEYCNKNTMCCHLYICPDTNRPPFIEPDYCTSIYQCPYNSHCISGKCCQKPEVSLEISKKIKDVQSVVSFDKLKDAFENYKCEIDPLSEESCSIDKPCPDDSICIKGICCLRPITSICDNGLYSLTIPLSCNTDNDCGTTAKCERNRCCPMELKELEKENAIPDEKLTIENVTSNNFSNFLTTISNENVSMPLDVTELTPLLTNLPIYPVSPKIISPNDSYMERICTNGHESLSTPSHCLVNEDCPNGYNCNVNLCCPIDENQTISQEFDKEYREEKLKMINGEEKIYDLKNFTQLKYEEIKEEEKKSTELLMAFNNNTKNLIQLTESTEDDEKIDKNSYIKFQRSLHNIIYKKDQQFLSNIFHVDEKSTRHGGELVGEVLKAHGIQEIFTLCGGHISPILVGCEKQKIKVIDTRHEVTAVFAADAVARLRQSIGVVAVTAGPGLTNTITAIKNGQMAESPILLLGGAAPSLLKGRGALQDIDQIVLFKPLCKYVARITRLQDIIPILKKAIQIARSDTPGPVFVEFPVDMLYPYQLVLKEAGIVSNPKSLIKKIVNTYIFYSISKQFGNAWSPINTRPLPIHIPLVNNSEIDKLIDMLKISKKPILLIGSQATLPPIKAGELREIVEDLGIPCYLGGMARGLLGKNNKLQMRQCRKEALKEADLIILAGTVPDFRLNYGRAFSSKAKIVSINRNEEQLRKNEKVFWNGDLLIKADVGSSLKKLLYSKRHTTTPDIDDWIDILRKRDNDKENENKKKMEDKNLNGGLNPLKVLSHLDSILTDDTILIADGGDFVGSAAYIVRPRGPLQWLDPGAFGTLGVGGGFAIGAKIVYPNKPVLIIYGDGSSGYSIMEYDTYVRHNLPVISIIGNDACWSQIAREQEPMFNSSVAVNLSHTKYHEIAKAIGAEGYELTEHDNDDKIKETMEKALSEGRKDKSSLINIIIGKSNFREGSISI</sequence>
<keyword evidence="6" id="KW-0786">Thiamine pyrophosphate</keyword>
<comment type="cofactor">
    <cofactor evidence="1">
        <name>Mg(2+)</name>
        <dbReference type="ChEBI" id="CHEBI:18420"/>
    </cofactor>
</comment>
<dbReference type="GO" id="GO:0009097">
    <property type="term" value="P:isoleucine biosynthetic process"/>
    <property type="evidence" value="ECO:0007669"/>
    <property type="project" value="TreeGrafter"/>
</dbReference>
<dbReference type="SUPFAM" id="SSF52467">
    <property type="entry name" value="DHS-like NAD/FAD-binding domain"/>
    <property type="match status" value="1"/>
</dbReference>
<feature type="domain" description="Thiamine pyrophosphate enzyme N-terminal TPP-binding" evidence="12">
    <location>
        <begin position="736"/>
        <end position="849"/>
    </location>
</feature>
<dbReference type="SUPFAM" id="SSF52518">
    <property type="entry name" value="Thiamin diphosphate-binding fold (THDP-binding)"/>
    <property type="match status" value="2"/>
</dbReference>
<evidence type="ECO:0000256" key="8">
    <source>
        <dbReference type="ARBA" id="ARBA00048738"/>
    </source>
</evidence>
<evidence type="ECO:0000256" key="9">
    <source>
        <dbReference type="ARBA" id="ARBA00048767"/>
    </source>
</evidence>
<dbReference type="GO" id="GO:0050660">
    <property type="term" value="F:flavin adenine dinucleotide binding"/>
    <property type="evidence" value="ECO:0007669"/>
    <property type="project" value="TreeGrafter"/>
</dbReference>
<dbReference type="Gene3D" id="3.40.50.970">
    <property type="match status" value="2"/>
</dbReference>
<comment type="catalytic activity">
    <reaction evidence="9">
        <text>(2R)-hydroxyhexadecanoyl-CoA = pentadecanal + formyl-CoA</text>
        <dbReference type="Rhea" id="RHEA:55212"/>
        <dbReference type="ChEBI" id="CHEBI:17302"/>
        <dbReference type="ChEBI" id="CHEBI:57376"/>
        <dbReference type="ChEBI" id="CHEBI:138654"/>
    </reaction>
    <physiologicalReaction direction="left-to-right" evidence="9">
        <dbReference type="Rhea" id="RHEA:55213"/>
    </physiologicalReaction>
</comment>
<dbReference type="AlphaFoldDB" id="A0AAF5I1Z5"/>
<name>A0AAF5I1Z5_STRER</name>
<comment type="cofactor">
    <cofactor evidence="2">
        <name>thiamine diphosphate</name>
        <dbReference type="ChEBI" id="CHEBI:58937"/>
    </cofactor>
</comment>
<keyword evidence="5" id="KW-0479">Metal-binding</keyword>
<dbReference type="InterPro" id="IPR029035">
    <property type="entry name" value="DHS-like_NAD/FAD-binding_dom"/>
</dbReference>
<dbReference type="Pfam" id="PF02775">
    <property type="entry name" value="TPP_enzyme_C"/>
    <property type="match status" value="1"/>
</dbReference>
<dbReference type="Pfam" id="PF00205">
    <property type="entry name" value="TPP_enzyme_M"/>
    <property type="match status" value="1"/>
</dbReference>
<comment type="catalytic activity">
    <reaction evidence="8">
        <text>2-hydroxyoctadecanoyl-CoA = heptadecanal + formyl-CoA</text>
        <dbReference type="Rhea" id="RHEA:55196"/>
        <dbReference type="ChEBI" id="CHEBI:57376"/>
        <dbReference type="ChEBI" id="CHEBI:74116"/>
        <dbReference type="ChEBI" id="CHEBI:138631"/>
    </reaction>
    <physiologicalReaction direction="left-to-right" evidence="8">
        <dbReference type="Rhea" id="RHEA:55197"/>
    </physiologicalReaction>
</comment>
<evidence type="ECO:0000313" key="14">
    <source>
        <dbReference type="WBParaSite" id="TCONS_00010821.p1"/>
    </source>
</evidence>
<accession>A0AAF5I1Z5</accession>
<dbReference type="InterPro" id="IPR012001">
    <property type="entry name" value="Thiamin_PyroP_enz_TPP-bd_dom"/>
</dbReference>
<evidence type="ECO:0000259" key="11">
    <source>
        <dbReference type="Pfam" id="PF02775"/>
    </source>
</evidence>
<dbReference type="Proteomes" id="UP000035681">
    <property type="component" value="Unplaced"/>
</dbReference>
<evidence type="ECO:0000256" key="4">
    <source>
        <dbReference type="ARBA" id="ARBA00018936"/>
    </source>
</evidence>
<feature type="domain" description="Thiamine pyrophosphate enzyme TPP-binding" evidence="11">
    <location>
        <begin position="1153"/>
        <end position="1305"/>
    </location>
</feature>
<evidence type="ECO:0000256" key="6">
    <source>
        <dbReference type="ARBA" id="ARBA00023052"/>
    </source>
</evidence>
<proteinExistence type="inferred from homology"/>
<dbReference type="GO" id="GO:0005948">
    <property type="term" value="C:acetolactate synthase complex"/>
    <property type="evidence" value="ECO:0007669"/>
    <property type="project" value="TreeGrafter"/>
</dbReference>
<dbReference type="Pfam" id="PF02776">
    <property type="entry name" value="TPP_enzyme_N"/>
    <property type="match status" value="1"/>
</dbReference>
<evidence type="ECO:0000256" key="3">
    <source>
        <dbReference type="ARBA" id="ARBA00007812"/>
    </source>
</evidence>
<evidence type="ECO:0000256" key="7">
    <source>
        <dbReference type="ARBA" id="ARBA00030510"/>
    </source>
</evidence>
<evidence type="ECO:0000256" key="1">
    <source>
        <dbReference type="ARBA" id="ARBA00001946"/>
    </source>
</evidence>
<dbReference type="InterPro" id="IPR000399">
    <property type="entry name" value="TPP-bd_CS"/>
</dbReference>
<dbReference type="CDD" id="cd07035">
    <property type="entry name" value="TPP_PYR_POX_like"/>
    <property type="match status" value="1"/>
</dbReference>
<dbReference type="FunFam" id="3.40.50.970:FF:000007">
    <property type="entry name" value="Acetolactate synthase"/>
    <property type="match status" value="1"/>
</dbReference>
<feature type="domain" description="Thiamine pyrophosphate enzyme central" evidence="10">
    <location>
        <begin position="956"/>
        <end position="1088"/>
    </location>
</feature>